<sequence length="190" mass="21461">MAAVDPIHFTNAINLFSQLSETQSLNCYLFATGANYQEISELRGKSPVSIKKTLEKAQSNLELFSVQSIRLVFLTRIMFNTFYLIRCGKKRGGDLRTDIEHFGICSRDDGTSIRLFPELDIGQSLFMCMFCSGEKSTDLCEGFGLNQNQIQREIDTIQKRLNINSLQTLRIVVLARLEAYLAQISTTLDA</sequence>
<dbReference type="Proteomes" id="UP000199173">
    <property type="component" value="Unassembled WGS sequence"/>
</dbReference>
<name>A0AAX2EZF1_9ENTR</name>
<reference evidence="3 4" key="1">
    <citation type="submission" date="2016-10" db="EMBL/GenBank/DDBJ databases">
        <authorList>
            <person name="Varghese N."/>
            <person name="Submissions S."/>
        </authorList>
    </citation>
    <scope>NUCLEOTIDE SEQUENCE [LARGE SCALE GENOMIC DNA]</scope>
    <source>
        <strain evidence="2 3">NFIX06</strain>
        <strain evidence="1 4">NFIX08</strain>
    </source>
</reference>
<comment type="caution">
    <text evidence="1">The sequence shown here is derived from an EMBL/GenBank/DDBJ whole genome shotgun (WGS) entry which is preliminary data.</text>
</comment>
<protein>
    <submittedName>
        <fullName evidence="1">Uncharacterized protein</fullName>
    </submittedName>
</protein>
<keyword evidence="3" id="KW-1185">Reference proteome</keyword>
<dbReference type="Proteomes" id="UP000198760">
    <property type="component" value="Unassembled WGS sequence"/>
</dbReference>
<evidence type="ECO:0000313" key="1">
    <source>
        <dbReference type="EMBL" id="SFR26150.1"/>
    </source>
</evidence>
<proteinExistence type="predicted"/>
<dbReference type="EMBL" id="FOYJ01000016">
    <property type="protein sequence ID" value="SFR26150.1"/>
    <property type="molecule type" value="Genomic_DNA"/>
</dbReference>
<dbReference type="EMBL" id="FPAV01000019">
    <property type="protein sequence ID" value="SFU16609.1"/>
    <property type="molecule type" value="Genomic_DNA"/>
</dbReference>
<organism evidence="1 4">
    <name type="scientific">Kosakonia radicincitans</name>
    <dbReference type="NCBI Taxonomy" id="283686"/>
    <lineage>
        <taxon>Bacteria</taxon>
        <taxon>Pseudomonadati</taxon>
        <taxon>Pseudomonadota</taxon>
        <taxon>Gammaproteobacteria</taxon>
        <taxon>Enterobacterales</taxon>
        <taxon>Enterobacteriaceae</taxon>
        <taxon>Kosakonia</taxon>
    </lineage>
</organism>
<evidence type="ECO:0000313" key="2">
    <source>
        <dbReference type="EMBL" id="SFU16609.1"/>
    </source>
</evidence>
<accession>A0AAX2EZF1</accession>
<dbReference type="RefSeq" id="WP_072441137.1">
    <property type="nucleotide sequence ID" value="NZ_FONC01000014.1"/>
</dbReference>
<dbReference type="AlphaFoldDB" id="A0AAX2EZF1"/>
<evidence type="ECO:0000313" key="3">
    <source>
        <dbReference type="Proteomes" id="UP000198760"/>
    </source>
</evidence>
<evidence type="ECO:0000313" key="4">
    <source>
        <dbReference type="Proteomes" id="UP000199173"/>
    </source>
</evidence>
<gene>
    <name evidence="2" type="ORF">SAMN03159428_04890</name>
    <name evidence="1" type="ORF">SAMN03159514_04877</name>
</gene>